<dbReference type="InterPro" id="IPR036551">
    <property type="entry name" value="Flavin_trans-like"/>
</dbReference>
<evidence type="ECO:0000256" key="1">
    <source>
        <dbReference type="ARBA" id="ARBA00022602"/>
    </source>
</evidence>
<dbReference type="Gene3D" id="3.40.50.1950">
    <property type="entry name" value="Flavin prenyltransferase-like"/>
    <property type="match status" value="1"/>
</dbReference>
<keyword evidence="7" id="KW-1185">Reference proteome</keyword>
<reference evidence="6" key="1">
    <citation type="submission" date="2023-03" db="EMBL/GenBank/DDBJ databases">
        <authorList>
            <person name="Steffen K."/>
            <person name="Cardenas P."/>
        </authorList>
    </citation>
    <scope>NUCLEOTIDE SEQUENCE</scope>
</reference>
<evidence type="ECO:0000256" key="3">
    <source>
        <dbReference type="ARBA" id="ARBA00022643"/>
    </source>
</evidence>
<evidence type="ECO:0000256" key="2">
    <source>
        <dbReference type="ARBA" id="ARBA00022630"/>
    </source>
</evidence>
<dbReference type="SUPFAM" id="SSF89550">
    <property type="entry name" value="PHP domain-like"/>
    <property type="match status" value="1"/>
</dbReference>
<dbReference type="PANTHER" id="PTHR36928:SF1">
    <property type="entry name" value="PHOSPHATASE YCDX-RELATED"/>
    <property type="match status" value="1"/>
</dbReference>
<dbReference type="CDD" id="cd07432">
    <property type="entry name" value="PHP_HisPPase"/>
    <property type="match status" value="1"/>
</dbReference>
<dbReference type="InterPro" id="IPR016195">
    <property type="entry name" value="Pol/histidinol_Pase-like"/>
</dbReference>
<sequence length="309" mass="33420">MDRPVIATASSAARMVWQQEMDTSFGEALEQWQDAGDFTFYAPGDIQAPIASGTFPVHGMAIVPCSMSTVAALAHGFSDNLIRRAADVCIKERRPLTIVPRETPLSAIHLENMAVLARLGVTVLPPEPPFYLRPQSLDDVVAFVVNRTLASLGIIDALPDSMHDGVLAPTELIRRAIHNGYRVMAITDHVGPGNLEFVIKTLVKDCAVASKRWDILALPGVEITYVPKDDIDMIAREARALGAKVVNVHGETVVEPVEPGTNYAAVSSNHIDVLAHPGLITPEEAQMAAERGIFWRSLRGGDTDSQTGM</sequence>
<dbReference type="SUPFAM" id="SSF52507">
    <property type="entry name" value="Homo-oligomeric flavin-containing Cys decarboxylases, HFCD"/>
    <property type="match status" value="1"/>
</dbReference>
<comment type="caution">
    <text evidence="6">The sequence shown here is derived from an EMBL/GenBank/DDBJ whole genome shotgun (WGS) entry which is preliminary data.</text>
</comment>
<dbReference type="Gene3D" id="3.20.20.140">
    <property type="entry name" value="Metal-dependent hydrolases"/>
    <property type="match status" value="1"/>
</dbReference>
<dbReference type="InterPro" id="IPR050243">
    <property type="entry name" value="PHP_phosphatase"/>
</dbReference>
<dbReference type="GO" id="GO:0004659">
    <property type="term" value="F:prenyltransferase activity"/>
    <property type="evidence" value="ECO:0007669"/>
    <property type="project" value="UniProtKB-KW"/>
</dbReference>
<proteinExistence type="predicted"/>
<accession>A0AA35SL95</accession>
<dbReference type="InterPro" id="IPR003382">
    <property type="entry name" value="Flavoprotein"/>
</dbReference>
<evidence type="ECO:0000313" key="7">
    <source>
        <dbReference type="Proteomes" id="UP001174909"/>
    </source>
</evidence>
<protein>
    <submittedName>
        <fullName evidence="6">Flavin prenyltransferase UbiX</fullName>
    </submittedName>
</protein>
<dbReference type="SMART" id="SM00481">
    <property type="entry name" value="POLIIIAc"/>
    <property type="match status" value="1"/>
</dbReference>
<dbReference type="Proteomes" id="UP001174909">
    <property type="component" value="Unassembled WGS sequence"/>
</dbReference>
<dbReference type="InterPro" id="IPR004507">
    <property type="entry name" value="UbiX-like"/>
</dbReference>
<keyword evidence="1" id="KW-0637">Prenyltransferase</keyword>
<keyword evidence="2" id="KW-0285">Flavoprotein</keyword>
<evidence type="ECO:0000259" key="5">
    <source>
        <dbReference type="SMART" id="SM00481"/>
    </source>
</evidence>
<dbReference type="InterPro" id="IPR003141">
    <property type="entry name" value="Pol/His_phosphatase_N"/>
</dbReference>
<keyword evidence="3" id="KW-0288">FMN</keyword>
<feature type="domain" description="Polymerase/histidinol phosphatase N-terminal" evidence="5">
    <location>
        <begin position="141"/>
        <end position="227"/>
    </location>
</feature>
<evidence type="ECO:0000256" key="4">
    <source>
        <dbReference type="ARBA" id="ARBA00022679"/>
    </source>
</evidence>
<organism evidence="6 7">
    <name type="scientific">Geodia barretti</name>
    <name type="common">Barrett's horny sponge</name>
    <dbReference type="NCBI Taxonomy" id="519541"/>
    <lineage>
        <taxon>Eukaryota</taxon>
        <taxon>Metazoa</taxon>
        <taxon>Porifera</taxon>
        <taxon>Demospongiae</taxon>
        <taxon>Heteroscleromorpha</taxon>
        <taxon>Tetractinellida</taxon>
        <taxon>Astrophorina</taxon>
        <taxon>Geodiidae</taxon>
        <taxon>Geodia</taxon>
    </lineage>
</organism>
<dbReference type="GO" id="GO:0008270">
    <property type="term" value="F:zinc ion binding"/>
    <property type="evidence" value="ECO:0007669"/>
    <property type="project" value="TreeGrafter"/>
</dbReference>
<dbReference type="Pfam" id="PF02441">
    <property type="entry name" value="Flavoprotein"/>
    <property type="match status" value="1"/>
</dbReference>
<gene>
    <name evidence="6" type="ORF">GBAR_LOCUS17712</name>
</gene>
<dbReference type="EMBL" id="CASHTH010002526">
    <property type="protein sequence ID" value="CAI8031207.1"/>
    <property type="molecule type" value="Genomic_DNA"/>
</dbReference>
<dbReference type="AlphaFoldDB" id="A0AA35SL95"/>
<dbReference type="NCBIfam" id="TIGR00421">
    <property type="entry name" value="ubiX_pad"/>
    <property type="match status" value="1"/>
</dbReference>
<keyword evidence="4" id="KW-0808">Transferase</keyword>
<dbReference type="GO" id="GO:0005829">
    <property type="term" value="C:cytosol"/>
    <property type="evidence" value="ECO:0007669"/>
    <property type="project" value="TreeGrafter"/>
</dbReference>
<dbReference type="PANTHER" id="PTHR36928">
    <property type="entry name" value="PHOSPHATASE YCDX-RELATED"/>
    <property type="match status" value="1"/>
</dbReference>
<dbReference type="NCBIfam" id="NF004981">
    <property type="entry name" value="PRK06361.1"/>
    <property type="match status" value="1"/>
</dbReference>
<name>A0AA35SL95_GEOBA</name>
<evidence type="ECO:0000313" key="6">
    <source>
        <dbReference type="EMBL" id="CAI8031207.1"/>
    </source>
</evidence>
<dbReference type="GO" id="GO:0042578">
    <property type="term" value="F:phosphoric ester hydrolase activity"/>
    <property type="evidence" value="ECO:0007669"/>
    <property type="project" value="TreeGrafter"/>
</dbReference>